<protein>
    <submittedName>
        <fullName evidence="2">Uncharacterized protein</fullName>
    </submittedName>
</protein>
<feature type="region of interest" description="Disordered" evidence="1">
    <location>
        <begin position="21"/>
        <end position="42"/>
    </location>
</feature>
<dbReference type="AlphaFoldDB" id="A0A6L2J4S7"/>
<accession>A0A6L2J4S7</accession>
<dbReference type="EMBL" id="BKCJ010000296">
    <property type="protein sequence ID" value="GEU31886.1"/>
    <property type="molecule type" value="Genomic_DNA"/>
</dbReference>
<name>A0A6L2J4S7_TANCI</name>
<organism evidence="2">
    <name type="scientific">Tanacetum cinerariifolium</name>
    <name type="common">Dalmatian daisy</name>
    <name type="synonym">Chrysanthemum cinerariifolium</name>
    <dbReference type="NCBI Taxonomy" id="118510"/>
    <lineage>
        <taxon>Eukaryota</taxon>
        <taxon>Viridiplantae</taxon>
        <taxon>Streptophyta</taxon>
        <taxon>Embryophyta</taxon>
        <taxon>Tracheophyta</taxon>
        <taxon>Spermatophyta</taxon>
        <taxon>Magnoliopsida</taxon>
        <taxon>eudicotyledons</taxon>
        <taxon>Gunneridae</taxon>
        <taxon>Pentapetalae</taxon>
        <taxon>asterids</taxon>
        <taxon>campanulids</taxon>
        <taxon>Asterales</taxon>
        <taxon>Asteraceae</taxon>
        <taxon>Asteroideae</taxon>
        <taxon>Anthemideae</taxon>
        <taxon>Anthemidinae</taxon>
        <taxon>Tanacetum</taxon>
    </lineage>
</organism>
<reference evidence="2" key="1">
    <citation type="journal article" date="2019" name="Sci. Rep.">
        <title>Draft genome of Tanacetum cinerariifolium, the natural source of mosquito coil.</title>
        <authorList>
            <person name="Yamashiro T."/>
            <person name="Shiraishi A."/>
            <person name="Satake H."/>
            <person name="Nakayama K."/>
        </authorList>
    </citation>
    <scope>NUCLEOTIDE SEQUENCE</scope>
</reference>
<evidence type="ECO:0000256" key="1">
    <source>
        <dbReference type="SAM" id="MobiDB-lite"/>
    </source>
</evidence>
<evidence type="ECO:0000313" key="2">
    <source>
        <dbReference type="EMBL" id="GEU31886.1"/>
    </source>
</evidence>
<sequence>MLDEYFNPSPSVAFLVPAAATSRPADPTGTPSSTTIDQDASSLRTSKGNGFAAALAVFVTEASQSRQHGKGESCLFDVGIGRTFIVTVNTMRYHSDVLEISQE</sequence>
<feature type="compositionally biased region" description="Polar residues" evidence="1">
    <location>
        <begin position="29"/>
        <end position="42"/>
    </location>
</feature>
<gene>
    <name evidence="2" type="ORF">Tci_003864</name>
</gene>
<comment type="caution">
    <text evidence="2">The sequence shown here is derived from an EMBL/GenBank/DDBJ whole genome shotgun (WGS) entry which is preliminary data.</text>
</comment>
<proteinExistence type="predicted"/>